<dbReference type="EMBL" id="CP029543">
    <property type="protein sequence ID" value="AWV47777.1"/>
    <property type="molecule type" value="Genomic_DNA"/>
</dbReference>
<name>A0AAD0KQX3_MYCLR</name>
<dbReference type="Proteomes" id="UP000249682">
    <property type="component" value="Chromosome"/>
</dbReference>
<gene>
    <name evidence="2" type="ORF">DIJ64_05940</name>
</gene>
<keyword evidence="1" id="KW-0472">Membrane</keyword>
<dbReference type="AlphaFoldDB" id="A0AAD0KQX3"/>
<evidence type="ECO:0000256" key="1">
    <source>
        <dbReference type="SAM" id="Phobius"/>
    </source>
</evidence>
<evidence type="ECO:0000313" key="2">
    <source>
        <dbReference type="EMBL" id="AWV47777.1"/>
    </source>
</evidence>
<keyword evidence="1" id="KW-1133">Transmembrane helix</keyword>
<sequence>MYALSALVRADCRTTGLLIGVVAGALVELWVILLLRLVSGGSFTGAETLALATVLCSPSVTATLLRI</sequence>
<reference evidence="2 3" key="1">
    <citation type="submission" date="2018-05" db="EMBL/GenBank/DDBJ databases">
        <title>Evolution of small genomes with special reference to Mycobacterium leprae.</title>
        <authorList>
            <person name="Mohanty P.S."/>
            <person name="Bansal A.K."/>
            <person name="Gupta U.D."/>
            <person name="Naaz F."/>
            <person name="Dwivedi V.D."/>
            <person name="Singh H."/>
            <person name="Gupta G."/>
            <person name="Sharma S."/>
            <person name="Arora M."/>
        </authorList>
    </citation>
    <scope>NUCLEOTIDE SEQUENCE [LARGE SCALE GENOMIC DNA]</scope>
    <source>
        <strain evidence="2 3">MRHRU-235-G</strain>
    </source>
</reference>
<keyword evidence="1" id="KW-0812">Transmembrane</keyword>
<protein>
    <submittedName>
        <fullName evidence="2">Uncharacterized protein</fullName>
    </submittedName>
</protein>
<dbReference type="RefSeq" id="WP_041322607.1">
    <property type="nucleotide sequence ID" value="NZ_CP029543.1"/>
</dbReference>
<feature type="transmembrane region" description="Helical" evidence="1">
    <location>
        <begin position="43"/>
        <end position="65"/>
    </location>
</feature>
<organism evidence="2 3">
    <name type="scientific">Mycobacterium leprae</name>
    <dbReference type="NCBI Taxonomy" id="1769"/>
    <lineage>
        <taxon>Bacteria</taxon>
        <taxon>Bacillati</taxon>
        <taxon>Actinomycetota</taxon>
        <taxon>Actinomycetes</taxon>
        <taxon>Mycobacteriales</taxon>
        <taxon>Mycobacteriaceae</taxon>
        <taxon>Mycobacterium</taxon>
    </lineage>
</organism>
<feature type="transmembrane region" description="Helical" evidence="1">
    <location>
        <begin position="16"/>
        <end position="37"/>
    </location>
</feature>
<proteinExistence type="predicted"/>
<accession>A0AAD0KQX3</accession>
<evidence type="ECO:0000313" key="3">
    <source>
        <dbReference type="Proteomes" id="UP000249682"/>
    </source>
</evidence>